<keyword evidence="3 12" id="KW-1134">Transmembrane beta strand</keyword>
<evidence type="ECO:0000256" key="2">
    <source>
        <dbReference type="ARBA" id="ARBA00022448"/>
    </source>
</evidence>
<comment type="subcellular location">
    <subcellularLocation>
        <location evidence="1 12">Cell outer membrane</location>
        <topology evidence="1 12">Multi-pass membrane protein</topology>
    </subcellularLocation>
</comment>
<sequence length="804" mass="89617">MKKDYMAWRQATRLRHSAMNVVFAGAALASVCIAGEVRAQNFPAPTEAQHISVVAGTLTKGLNDLARQTGLQILYDSALASQRSTPGLSGTMSPHEALDLLLAGTGIEARFAGVNQVVLERGSDDRATMEDGGALMLGTITIYGNRSATTLGSTDASVGVVGSEQIRNGQIRSFRDSFRRLGNVMDGDWTDNGFIIRGVNSEGLVPGGAPLASLYVDGVQQTSHGTRRGARTLWDVEQVEVYRGPQSTLSGRAAMAGALYIKTKDPVFDKEAEVSGTAGSNGLRGSAFMLNTPLVDDQVALRFSGVFEKSENDIKYPTFSGFKHLDDFTTDTTYQIRAKLLIEPSDLPSTRALLSYSFSHDDPYVRDIGGPGLGFDFDDKRGDFTIPAYVEHRPTDVHNLGLEITHDLTNALRFTSMTAFSYSDTQRKSPNYRSPGEVNTYHGYYRDHLASQEFRFNYEDERLSWVAGLYAAYEHEDNYYDRTIYDFRNQVQRNDTSSENYAVFGEATYEVAPTFRVTLGGRLDYTRQDISQYLERTEPLGGVTTVRTDYSTDFDEWNFVPKIAIAKDFGRSHTAGLSFSTGFRTGGASYDTLSQSAYTYDPERARTMELFYKGSFLEDRLTLNANLFHTRFEDQQVQMQLDPADLLSRKIVNAASSESWGFEIEPTYRPNEQFDAFLSIGYVNTEFKDFEDASYGDLSGMSFPEAPDWSVGMGANYRFKDGFYVGADAKYTSDYLARLGSLPHDYIDSRWLVNLQAGYRTERWELNAFVENALDETYFVYNDNDTAATLGEGRRFGVNLSARF</sequence>
<dbReference type="InterPro" id="IPR010917">
    <property type="entry name" value="TonB_rcpt_CS"/>
</dbReference>
<accession>A0A2A3K0Z6</accession>
<dbReference type="Gene3D" id="2.40.170.20">
    <property type="entry name" value="TonB-dependent receptor, beta-barrel domain"/>
    <property type="match status" value="1"/>
</dbReference>
<dbReference type="GO" id="GO:0009279">
    <property type="term" value="C:cell outer membrane"/>
    <property type="evidence" value="ECO:0007669"/>
    <property type="project" value="UniProtKB-SubCell"/>
</dbReference>
<keyword evidence="11 12" id="KW-0998">Cell outer membrane</keyword>
<dbReference type="AlphaFoldDB" id="A0A2A3K0Z6"/>
<keyword evidence="6 15" id="KW-0732">Signal</keyword>
<evidence type="ECO:0000313" key="19">
    <source>
        <dbReference type="Proteomes" id="UP000217448"/>
    </source>
</evidence>
<dbReference type="Pfam" id="PF00593">
    <property type="entry name" value="TonB_dep_Rec_b-barrel"/>
    <property type="match status" value="1"/>
</dbReference>
<reference evidence="19" key="2">
    <citation type="submission" date="2023-07" db="EMBL/GenBank/DDBJ databases">
        <title>Yangia mangrovi SAOS 153D genome.</title>
        <authorList>
            <person name="Verma A."/>
            <person name="Pal Y."/>
            <person name="Sundharam S."/>
            <person name="Bisht B."/>
            <person name="Srinivasan K."/>
        </authorList>
    </citation>
    <scope>NUCLEOTIDE SEQUENCE [LARGE SCALE GENOMIC DNA]</scope>
    <source>
        <strain evidence="19">SAOS 153D</strain>
    </source>
</reference>
<feature type="short sequence motif" description="TonB C-terminal box" evidence="13">
    <location>
        <begin position="787"/>
        <end position="804"/>
    </location>
</feature>
<evidence type="ECO:0000259" key="16">
    <source>
        <dbReference type="SMART" id="SM00965"/>
    </source>
</evidence>
<evidence type="ECO:0000256" key="8">
    <source>
        <dbReference type="ARBA" id="ARBA00023065"/>
    </source>
</evidence>
<evidence type="ECO:0000256" key="3">
    <source>
        <dbReference type="ARBA" id="ARBA00022452"/>
    </source>
</evidence>
<organism evidence="18">
    <name type="scientific">Alloyangia mangrovi</name>
    <dbReference type="NCBI Taxonomy" id="1779329"/>
    <lineage>
        <taxon>Bacteria</taxon>
        <taxon>Pseudomonadati</taxon>
        <taxon>Pseudomonadota</taxon>
        <taxon>Alphaproteobacteria</taxon>
        <taxon>Rhodobacterales</taxon>
        <taxon>Roseobacteraceae</taxon>
        <taxon>Alloyangia</taxon>
    </lineage>
</organism>
<keyword evidence="7" id="KW-0408">Iron</keyword>
<dbReference type="PANTHER" id="PTHR32552">
    <property type="entry name" value="FERRICHROME IRON RECEPTOR-RELATED"/>
    <property type="match status" value="1"/>
</dbReference>
<feature type="domain" description="Secretin/TonB short N-terminal" evidence="16">
    <location>
        <begin position="71"/>
        <end position="122"/>
    </location>
</feature>
<keyword evidence="9 14" id="KW-0798">TonB box</keyword>
<dbReference type="CDD" id="cd01347">
    <property type="entry name" value="ligand_gated_channel"/>
    <property type="match status" value="1"/>
</dbReference>
<evidence type="ECO:0000256" key="13">
    <source>
        <dbReference type="PROSITE-ProRule" id="PRU10144"/>
    </source>
</evidence>
<evidence type="ECO:0000313" key="17">
    <source>
        <dbReference type="EMBL" id="MCT4372240.1"/>
    </source>
</evidence>
<keyword evidence="2 12" id="KW-0813">Transport</keyword>
<evidence type="ECO:0000313" key="18">
    <source>
        <dbReference type="EMBL" id="PBD20444.1"/>
    </source>
</evidence>
<evidence type="ECO:0000256" key="1">
    <source>
        <dbReference type="ARBA" id="ARBA00004571"/>
    </source>
</evidence>
<dbReference type="Proteomes" id="UP000217448">
    <property type="component" value="Unassembled WGS sequence"/>
</dbReference>
<feature type="chain" id="PRO_5012584823" evidence="15">
    <location>
        <begin position="30"/>
        <end position="804"/>
    </location>
</feature>
<evidence type="ECO:0000256" key="10">
    <source>
        <dbReference type="ARBA" id="ARBA00023136"/>
    </source>
</evidence>
<keyword evidence="8" id="KW-0406">Ion transport</keyword>
<reference evidence="18" key="1">
    <citation type="submission" date="2017-09" db="EMBL/GenBank/DDBJ databases">
        <title>Yangia sp. SAOS 153D whole genome sequencing.</title>
        <authorList>
            <person name="Verma A."/>
            <person name="Krishnamurthi S."/>
        </authorList>
    </citation>
    <scope>NUCLEOTIDE SEQUENCE [LARGE SCALE GENOMIC DNA]</scope>
    <source>
        <strain evidence="18">SAOS 153D</strain>
    </source>
</reference>
<proteinExistence type="inferred from homology"/>
<keyword evidence="4" id="KW-0410">Iron transport</keyword>
<dbReference type="Gene3D" id="3.55.50.30">
    <property type="match status" value="1"/>
</dbReference>
<keyword evidence="10 12" id="KW-0472">Membrane</keyword>
<dbReference type="SMART" id="SM00965">
    <property type="entry name" value="STN"/>
    <property type="match status" value="1"/>
</dbReference>
<dbReference type="PROSITE" id="PS52016">
    <property type="entry name" value="TONB_DEPENDENT_REC_3"/>
    <property type="match status" value="1"/>
</dbReference>
<name>A0A2A3K0Z6_9RHOB</name>
<protein>
    <submittedName>
        <fullName evidence="18">TonB-dependent receptor</fullName>
    </submittedName>
</protein>
<evidence type="ECO:0000256" key="11">
    <source>
        <dbReference type="ARBA" id="ARBA00023237"/>
    </source>
</evidence>
<comment type="caution">
    <text evidence="18">The sequence shown here is derived from an EMBL/GenBank/DDBJ whole genome shotgun (WGS) entry which is preliminary data.</text>
</comment>
<dbReference type="EMBL" id="NTHN01000044">
    <property type="protein sequence ID" value="PBD20444.1"/>
    <property type="molecule type" value="Genomic_DNA"/>
</dbReference>
<keyword evidence="19" id="KW-1185">Reference proteome</keyword>
<dbReference type="Pfam" id="PF07715">
    <property type="entry name" value="Plug"/>
    <property type="match status" value="1"/>
</dbReference>
<dbReference type="Pfam" id="PF07660">
    <property type="entry name" value="STN"/>
    <property type="match status" value="1"/>
</dbReference>
<reference evidence="17" key="3">
    <citation type="submission" date="2024-05" db="EMBL/GenBank/DDBJ databases">
        <title>Yangia mangrovi SAOS 153D genome.</title>
        <authorList>
            <person name="Verma A."/>
            <person name="Pal Y."/>
            <person name="Sundharam S."/>
            <person name="Bisht B."/>
            <person name="Srinivasan K."/>
        </authorList>
    </citation>
    <scope>NUCLEOTIDE SEQUENCE</scope>
    <source>
        <strain evidence="17">SAOS 153D</strain>
    </source>
</reference>
<dbReference type="InterPro" id="IPR039426">
    <property type="entry name" value="TonB-dep_rcpt-like"/>
</dbReference>
<dbReference type="PROSITE" id="PS01156">
    <property type="entry name" value="TONB_DEPENDENT_REC_2"/>
    <property type="match status" value="1"/>
</dbReference>
<dbReference type="EMBL" id="NTHN02000040">
    <property type="protein sequence ID" value="MCT4372240.1"/>
    <property type="molecule type" value="Genomic_DNA"/>
</dbReference>
<dbReference type="RefSeq" id="WP_095881090.1">
    <property type="nucleotide sequence ID" value="NZ_NTHN02000040.1"/>
</dbReference>
<gene>
    <name evidence="17" type="ORF">CLG85_018720</name>
    <name evidence="18" type="ORF">CLG85_03940</name>
</gene>
<dbReference type="OrthoDB" id="7313036at2"/>
<dbReference type="GO" id="GO:0006826">
    <property type="term" value="P:iron ion transport"/>
    <property type="evidence" value="ECO:0007669"/>
    <property type="project" value="UniProtKB-KW"/>
</dbReference>
<feature type="signal peptide" evidence="15">
    <location>
        <begin position="1"/>
        <end position="29"/>
    </location>
</feature>
<dbReference type="SUPFAM" id="SSF56935">
    <property type="entry name" value="Porins"/>
    <property type="match status" value="1"/>
</dbReference>
<keyword evidence="18" id="KW-0675">Receptor</keyword>
<dbReference type="InterPro" id="IPR011662">
    <property type="entry name" value="Secretin/TonB_short_N"/>
</dbReference>
<dbReference type="InterPro" id="IPR036942">
    <property type="entry name" value="Beta-barrel_TonB_sf"/>
</dbReference>
<evidence type="ECO:0000256" key="4">
    <source>
        <dbReference type="ARBA" id="ARBA00022496"/>
    </source>
</evidence>
<dbReference type="InterPro" id="IPR000531">
    <property type="entry name" value="Beta-barrel_TonB"/>
</dbReference>
<evidence type="ECO:0000256" key="6">
    <source>
        <dbReference type="ARBA" id="ARBA00022729"/>
    </source>
</evidence>
<evidence type="ECO:0000256" key="5">
    <source>
        <dbReference type="ARBA" id="ARBA00022692"/>
    </source>
</evidence>
<evidence type="ECO:0000256" key="9">
    <source>
        <dbReference type="ARBA" id="ARBA00023077"/>
    </source>
</evidence>
<evidence type="ECO:0000256" key="7">
    <source>
        <dbReference type="ARBA" id="ARBA00023004"/>
    </source>
</evidence>
<evidence type="ECO:0000256" key="12">
    <source>
        <dbReference type="PROSITE-ProRule" id="PRU01360"/>
    </source>
</evidence>
<dbReference type="InterPro" id="IPR012910">
    <property type="entry name" value="Plug_dom"/>
</dbReference>
<comment type="similarity">
    <text evidence="12 14">Belongs to the TonB-dependent receptor family.</text>
</comment>
<dbReference type="PANTHER" id="PTHR32552:SF81">
    <property type="entry name" value="TONB-DEPENDENT OUTER MEMBRANE RECEPTOR"/>
    <property type="match status" value="1"/>
</dbReference>
<evidence type="ECO:0000256" key="15">
    <source>
        <dbReference type="SAM" id="SignalP"/>
    </source>
</evidence>
<evidence type="ECO:0000256" key="14">
    <source>
        <dbReference type="RuleBase" id="RU003357"/>
    </source>
</evidence>
<keyword evidence="5 12" id="KW-0812">Transmembrane</keyword>